<keyword evidence="1" id="KW-0812">Transmembrane</keyword>
<evidence type="ECO:0000313" key="2">
    <source>
        <dbReference type="EMBL" id="KKL21363.1"/>
    </source>
</evidence>
<feature type="transmembrane region" description="Helical" evidence="1">
    <location>
        <begin position="80"/>
        <end position="101"/>
    </location>
</feature>
<evidence type="ECO:0000256" key="1">
    <source>
        <dbReference type="SAM" id="Phobius"/>
    </source>
</evidence>
<sequence>TLWCEPKKKVQDITNKFEWKKWRVPIILLGIIIVGGIFSLFAKESEDRYADLKINEEQKIATNPEEQSVGNYIDNTLLQFINFMPIIIIILVMVAFVAAFVRLRD</sequence>
<keyword evidence="1" id="KW-0472">Membrane</keyword>
<name>A0A0F9EBC7_9ZZZZ</name>
<gene>
    <name evidence="2" type="ORF">LCGC14_2446180</name>
</gene>
<dbReference type="AlphaFoldDB" id="A0A0F9EBC7"/>
<keyword evidence="1" id="KW-1133">Transmembrane helix</keyword>
<feature type="transmembrane region" description="Helical" evidence="1">
    <location>
        <begin position="24"/>
        <end position="42"/>
    </location>
</feature>
<organism evidence="2">
    <name type="scientific">marine sediment metagenome</name>
    <dbReference type="NCBI Taxonomy" id="412755"/>
    <lineage>
        <taxon>unclassified sequences</taxon>
        <taxon>metagenomes</taxon>
        <taxon>ecological metagenomes</taxon>
    </lineage>
</organism>
<dbReference type="EMBL" id="LAZR01037760">
    <property type="protein sequence ID" value="KKL21363.1"/>
    <property type="molecule type" value="Genomic_DNA"/>
</dbReference>
<feature type="non-terminal residue" evidence="2">
    <location>
        <position position="1"/>
    </location>
</feature>
<protein>
    <submittedName>
        <fullName evidence="2">Uncharacterized protein</fullName>
    </submittedName>
</protein>
<reference evidence="2" key="1">
    <citation type="journal article" date="2015" name="Nature">
        <title>Complex archaea that bridge the gap between prokaryotes and eukaryotes.</title>
        <authorList>
            <person name="Spang A."/>
            <person name="Saw J.H."/>
            <person name="Jorgensen S.L."/>
            <person name="Zaremba-Niedzwiedzka K."/>
            <person name="Martijn J."/>
            <person name="Lind A.E."/>
            <person name="van Eijk R."/>
            <person name="Schleper C."/>
            <person name="Guy L."/>
            <person name="Ettema T.J."/>
        </authorList>
    </citation>
    <scope>NUCLEOTIDE SEQUENCE</scope>
</reference>
<proteinExistence type="predicted"/>
<comment type="caution">
    <text evidence="2">The sequence shown here is derived from an EMBL/GenBank/DDBJ whole genome shotgun (WGS) entry which is preliminary data.</text>
</comment>
<accession>A0A0F9EBC7</accession>